<dbReference type="Proteomes" id="UP000198916">
    <property type="component" value="Unassembled WGS sequence"/>
</dbReference>
<dbReference type="PIRSF" id="PIRSF018266">
    <property type="entry name" value="FecR"/>
    <property type="match status" value="1"/>
</dbReference>
<dbReference type="InterPro" id="IPR012373">
    <property type="entry name" value="Ferrdict_sens_TM"/>
</dbReference>
<dbReference type="PANTHER" id="PTHR30273">
    <property type="entry name" value="PERIPLASMIC SIGNAL SENSOR AND SIGMA FACTOR ACTIVATOR FECR-RELATED"/>
    <property type="match status" value="1"/>
</dbReference>
<dbReference type="STRING" id="332977.SAMN05421740_101420"/>
<gene>
    <name evidence="3" type="ORF">SAMN05421740_101420</name>
</gene>
<evidence type="ECO:0000313" key="3">
    <source>
        <dbReference type="EMBL" id="SEK27765.1"/>
    </source>
</evidence>
<dbReference type="EMBL" id="FNZR01000001">
    <property type="protein sequence ID" value="SEK27765.1"/>
    <property type="molecule type" value="Genomic_DNA"/>
</dbReference>
<sequence>MHYIGVTTQIKVDQKTFQRLLKKYQEGTATDAERYVVDTWYAHLGQPPVAIPNIQTAEQKEALKARLWAGMSTHRPRKIRYQRTWLRIAAGIALVMGISVLLYVVNVAYPTRDGQRSASPTFLSTITTGSKQLKRIVLPDSTLVWLNANSTLQVASNYGNPTRLLSLTGEAFFEVKRDTLAPFKVLTDGITVNVLGTSFNIQSYADLSNIKVSVATGKVLVADTAGKPLSELRIGQQLSYDKELQTSTIHRLESTGYEAWRKGNAVLDKADFAELSRHFFNLYGVQLKTMDNRVITSRFNLTMQAAHSAEKTATMLCKILNKDFRKEANGDFVIY</sequence>
<dbReference type="InterPro" id="IPR006860">
    <property type="entry name" value="FecR"/>
</dbReference>
<organism evidence="3 4">
    <name type="scientific">Parapedobacter koreensis</name>
    <dbReference type="NCBI Taxonomy" id="332977"/>
    <lineage>
        <taxon>Bacteria</taxon>
        <taxon>Pseudomonadati</taxon>
        <taxon>Bacteroidota</taxon>
        <taxon>Sphingobacteriia</taxon>
        <taxon>Sphingobacteriales</taxon>
        <taxon>Sphingobacteriaceae</taxon>
        <taxon>Parapedobacter</taxon>
    </lineage>
</organism>
<evidence type="ECO:0000259" key="2">
    <source>
        <dbReference type="Pfam" id="PF04773"/>
    </source>
</evidence>
<protein>
    <submittedName>
        <fullName evidence="3">FecR family protein</fullName>
    </submittedName>
</protein>
<dbReference type="PANTHER" id="PTHR30273:SF2">
    <property type="entry name" value="PROTEIN FECR"/>
    <property type="match status" value="1"/>
</dbReference>
<evidence type="ECO:0000256" key="1">
    <source>
        <dbReference type="SAM" id="Phobius"/>
    </source>
</evidence>
<dbReference type="Pfam" id="PF04773">
    <property type="entry name" value="FecR"/>
    <property type="match status" value="1"/>
</dbReference>
<accession>A0A1H7FWL6</accession>
<name>A0A1H7FWL6_9SPHI</name>
<keyword evidence="1" id="KW-0472">Membrane</keyword>
<dbReference type="GO" id="GO:0016989">
    <property type="term" value="F:sigma factor antagonist activity"/>
    <property type="evidence" value="ECO:0007669"/>
    <property type="project" value="TreeGrafter"/>
</dbReference>
<keyword evidence="1" id="KW-1133">Transmembrane helix</keyword>
<proteinExistence type="predicted"/>
<keyword evidence="4" id="KW-1185">Reference proteome</keyword>
<evidence type="ECO:0000313" key="4">
    <source>
        <dbReference type="Proteomes" id="UP000198916"/>
    </source>
</evidence>
<keyword evidence="1" id="KW-0812">Transmembrane</keyword>
<feature type="domain" description="FecR protein" evidence="2">
    <location>
        <begin position="125"/>
        <end position="219"/>
    </location>
</feature>
<reference evidence="4" key="1">
    <citation type="submission" date="2016-10" db="EMBL/GenBank/DDBJ databases">
        <authorList>
            <person name="Varghese N."/>
            <person name="Submissions S."/>
        </authorList>
    </citation>
    <scope>NUCLEOTIDE SEQUENCE [LARGE SCALE GENOMIC DNA]</scope>
    <source>
        <strain evidence="4">Jip14</strain>
    </source>
</reference>
<feature type="transmembrane region" description="Helical" evidence="1">
    <location>
        <begin position="85"/>
        <end position="109"/>
    </location>
</feature>
<dbReference type="Gene3D" id="2.60.120.1440">
    <property type="match status" value="1"/>
</dbReference>
<dbReference type="OrthoDB" id="1452822at2"/>
<dbReference type="AlphaFoldDB" id="A0A1H7FWL6"/>